<dbReference type="PANTHER" id="PTHR43156:SF2">
    <property type="entry name" value="STAGE II SPORULATION PROTEIN E"/>
    <property type="match status" value="1"/>
</dbReference>
<protein>
    <submittedName>
        <fullName evidence="3">PAS domain S-box-containing protein</fullName>
    </submittedName>
</protein>
<dbReference type="SMART" id="SM00065">
    <property type="entry name" value="GAF"/>
    <property type="match status" value="1"/>
</dbReference>
<dbReference type="GO" id="GO:0016791">
    <property type="term" value="F:phosphatase activity"/>
    <property type="evidence" value="ECO:0007669"/>
    <property type="project" value="TreeGrafter"/>
</dbReference>
<dbReference type="FunFam" id="3.30.565.10:FF:000028">
    <property type="entry name" value="PAS sensor protein"/>
    <property type="match status" value="1"/>
</dbReference>
<feature type="domain" description="PAS" evidence="2">
    <location>
        <begin position="1"/>
        <end position="40"/>
    </location>
</feature>
<dbReference type="InterPro" id="IPR001932">
    <property type="entry name" value="PPM-type_phosphatase-like_dom"/>
</dbReference>
<keyword evidence="1" id="KW-0378">Hydrolase</keyword>
<dbReference type="CDD" id="cd00130">
    <property type="entry name" value="PAS"/>
    <property type="match status" value="2"/>
</dbReference>
<dbReference type="Pfam" id="PF01590">
    <property type="entry name" value="GAF"/>
    <property type="match status" value="1"/>
</dbReference>
<reference evidence="3 4" key="1">
    <citation type="submission" date="2016-10" db="EMBL/GenBank/DDBJ databases">
        <authorList>
            <person name="de Groot N.N."/>
        </authorList>
    </citation>
    <scope>NUCLEOTIDE SEQUENCE [LARGE SCALE GENOMIC DNA]</scope>
    <source>
        <strain evidence="3 4">OK461</strain>
    </source>
</reference>
<sequence>MAVASDDPLMVVDGSGIVVQWSRQAEALLGRAADEVLGRSITPWLARTAAVADQQAEPGRDEVALYDASGHVVAKDLRVRPLPRQDGSLAWGLFQAPANGAPTPDGGTVVLEALFTRVPVGLYVLDTGLRIAAANTAAQTMRGGTVERILGRRLTDAYEFSPPGEVEAMLRAVLDSGAPSPERVVYVSPTGVSGRPRIMDVSAFRLEDRHGAILGVAAVLVAAGDRERALASLCVWGSVRKRVGQTLDVLATCRDLVEALVPGFADAAVVEVVDAVVRGEEPPLAPLDQGVPLRRVAFRHGDVEQQVQAHPVDDVRALPFPTPYAQTLADLKPRVVPLGPDTPWLAADPLRARAIRASGVRALLVMPLTLYGTVIGLISLYRTEHAGGFDEKDVALAKEVADYTALCINDARHYTHEHSIATTIQRHLLPPWRPSDPTVETASLLVPGNQGAGGWVDIFALPSARTALVVGEVAGQGIHTATTMGQLRTAIHTLAALDVDPDELLARLNDTATRLASERAALPTGDPLRHQPLTASCAYAVYDPIARTCTIARAGHPPPVITHPDGTTEIFDHPSGPSLGSTEGPPFAATTVGVAEGSVLALYTVSLLSSCPSGYPGKVDSLREVLGDRPERPVQEICDDALYRLRGDDRSTDTVLLLARTHAIPADEVATWHLDHHPSAAGTARTRAREQLATWGVDDETAYATEVIVSELVTNAVRYGSPPVRLRIIKHRVLTCEIQDTGALAPRLRHARTVDEGGRGLFICAQLAQTWGVRYTSDGKTVWTEQPLPLQPGR</sequence>
<dbReference type="Proteomes" id="UP000181942">
    <property type="component" value="Unassembled WGS sequence"/>
</dbReference>
<dbReference type="Pfam" id="PF00989">
    <property type="entry name" value="PAS"/>
    <property type="match status" value="1"/>
</dbReference>
<accession>A0A1I2UWZ9</accession>
<dbReference type="SUPFAM" id="SSF55781">
    <property type="entry name" value="GAF domain-like"/>
    <property type="match status" value="1"/>
</dbReference>
<dbReference type="InterPro" id="IPR003594">
    <property type="entry name" value="HATPase_dom"/>
</dbReference>
<evidence type="ECO:0000313" key="4">
    <source>
        <dbReference type="Proteomes" id="UP000181942"/>
    </source>
</evidence>
<dbReference type="AlphaFoldDB" id="A0A1I2UWZ9"/>
<dbReference type="SMART" id="SM00331">
    <property type="entry name" value="PP2C_SIG"/>
    <property type="match status" value="1"/>
</dbReference>
<dbReference type="InterPro" id="IPR000014">
    <property type="entry name" value="PAS"/>
</dbReference>
<dbReference type="Pfam" id="PF07228">
    <property type="entry name" value="SpoIIE"/>
    <property type="match status" value="1"/>
</dbReference>
<dbReference type="NCBIfam" id="TIGR00229">
    <property type="entry name" value="sensory_box"/>
    <property type="match status" value="1"/>
</dbReference>
<proteinExistence type="predicted"/>
<dbReference type="SUPFAM" id="SSF55785">
    <property type="entry name" value="PYP-like sensor domain (PAS domain)"/>
    <property type="match status" value="2"/>
</dbReference>
<dbReference type="SUPFAM" id="SSF55874">
    <property type="entry name" value="ATPase domain of HSP90 chaperone/DNA topoisomerase II/histidine kinase"/>
    <property type="match status" value="1"/>
</dbReference>
<dbReference type="RefSeq" id="WP_075032849.1">
    <property type="nucleotide sequence ID" value="NZ_FONR01000029.1"/>
</dbReference>
<dbReference type="CDD" id="cd16936">
    <property type="entry name" value="HATPase_RsbW-like"/>
    <property type="match status" value="1"/>
</dbReference>
<dbReference type="Pfam" id="PF13581">
    <property type="entry name" value="HATPase_c_2"/>
    <property type="match status" value="1"/>
</dbReference>
<dbReference type="InterPro" id="IPR029016">
    <property type="entry name" value="GAF-like_dom_sf"/>
</dbReference>
<dbReference type="Gene3D" id="3.30.450.20">
    <property type="entry name" value="PAS domain"/>
    <property type="match status" value="2"/>
</dbReference>
<dbReference type="Gene3D" id="3.30.450.40">
    <property type="match status" value="1"/>
</dbReference>
<organism evidence="3 4">
    <name type="scientific">Streptomyces mirabilis</name>
    <dbReference type="NCBI Taxonomy" id="68239"/>
    <lineage>
        <taxon>Bacteria</taxon>
        <taxon>Bacillati</taxon>
        <taxon>Actinomycetota</taxon>
        <taxon>Actinomycetes</taxon>
        <taxon>Kitasatosporales</taxon>
        <taxon>Streptomycetaceae</taxon>
        <taxon>Streptomyces</taxon>
    </lineage>
</organism>
<dbReference type="InterPro" id="IPR003018">
    <property type="entry name" value="GAF"/>
</dbReference>
<dbReference type="InterPro" id="IPR013656">
    <property type="entry name" value="PAS_4"/>
</dbReference>
<dbReference type="Gene3D" id="3.30.565.10">
    <property type="entry name" value="Histidine kinase-like ATPase, C-terminal domain"/>
    <property type="match status" value="1"/>
</dbReference>
<dbReference type="EMBL" id="FONR01000029">
    <property type="protein sequence ID" value="SFG81483.1"/>
    <property type="molecule type" value="Genomic_DNA"/>
</dbReference>
<dbReference type="PANTHER" id="PTHR43156">
    <property type="entry name" value="STAGE II SPORULATION PROTEIN E-RELATED"/>
    <property type="match status" value="1"/>
</dbReference>
<evidence type="ECO:0000259" key="2">
    <source>
        <dbReference type="PROSITE" id="PS50112"/>
    </source>
</evidence>
<evidence type="ECO:0000313" key="3">
    <source>
        <dbReference type="EMBL" id="SFG81483.1"/>
    </source>
</evidence>
<evidence type="ECO:0000256" key="1">
    <source>
        <dbReference type="ARBA" id="ARBA00022801"/>
    </source>
</evidence>
<dbReference type="OrthoDB" id="118142at2"/>
<dbReference type="InterPro" id="IPR013767">
    <property type="entry name" value="PAS_fold"/>
</dbReference>
<dbReference type="SMART" id="SM00091">
    <property type="entry name" value="PAS"/>
    <property type="match status" value="2"/>
</dbReference>
<dbReference type="InterPro" id="IPR052016">
    <property type="entry name" value="Bact_Sigma-Reg"/>
</dbReference>
<dbReference type="PROSITE" id="PS50112">
    <property type="entry name" value="PAS"/>
    <property type="match status" value="1"/>
</dbReference>
<gene>
    <name evidence="3" type="ORF">SAMN02787118_12995</name>
</gene>
<name>A0A1I2UWZ9_9ACTN</name>
<dbReference type="Gene3D" id="3.60.40.10">
    <property type="entry name" value="PPM-type phosphatase domain"/>
    <property type="match status" value="1"/>
</dbReference>
<dbReference type="Pfam" id="PF08448">
    <property type="entry name" value="PAS_4"/>
    <property type="match status" value="1"/>
</dbReference>
<dbReference type="InterPro" id="IPR035965">
    <property type="entry name" value="PAS-like_dom_sf"/>
</dbReference>
<dbReference type="InterPro" id="IPR036457">
    <property type="entry name" value="PPM-type-like_dom_sf"/>
</dbReference>
<dbReference type="GO" id="GO:0006355">
    <property type="term" value="P:regulation of DNA-templated transcription"/>
    <property type="evidence" value="ECO:0007669"/>
    <property type="project" value="InterPro"/>
</dbReference>
<dbReference type="InterPro" id="IPR036890">
    <property type="entry name" value="HATPase_C_sf"/>
</dbReference>